<dbReference type="Pfam" id="PF00126">
    <property type="entry name" value="HTH_1"/>
    <property type="match status" value="1"/>
</dbReference>
<dbReference type="InterPro" id="IPR058163">
    <property type="entry name" value="LysR-type_TF_proteobact-type"/>
</dbReference>
<protein>
    <recommendedName>
        <fullName evidence="5">HTH lysR-type domain-containing protein</fullName>
    </recommendedName>
</protein>
<dbReference type="PATRIC" id="fig|1121022.4.peg.2240"/>
<keyword evidence="2" id="KW-0805">Transcription regulation</keyword>
<keyword evidence="7" id="KW-1185">Reference proteome</keyword>
<sequence length="294" mass="32842">MTALRSFEAAGRLSSFTSAADELCVSQAAISRQIRDLEIELGQALFERRHRRVVLTPEGARLLTVLTQSFDDIDASLKILRNEQPLQVLRISVEPSFAACWLIPHLPDFQNDYPLVDIAVDSDPRLVEFRSQDVEIAIRYSRTHHAWPRTDSRLLAQVDMLPVIAPGLRDSGPELVTPGDLFNHVLLHEENRNAWTEWFMLAGLALPQTTRGPVLPDGGLVMQAAIRGQGIALLDKILVSDEIRTGGLVPAFELSVPNGAYYMVVRNFNRLTQPAQQFAQWLQDRFAANTGEPV</sequence>
<dbReference type="SUPFAM" id="SSF46785">
    <property type="entry name" value="Winged helix' DNA-binding domain"/>
    <property type="match status" value="1"/>
</dbReference>
<dbReference type="AlphaFoldDB" id="V4PZI8"/>
<dbReference type="GO" id="GO:0003700">
    <property type="term" value="F:DNA-binding transcription factor activity"/>
    <property type="evidence" value="ECO:0007669"/>
    <property type="project" value="InterPro"/>
</dbReference>
<evidence type="ECO:0000256" key="1">
    <source>
        <dbReference type="ARBA" id="ARBA00009437"/>
    </source>
</evidence>
<keyword evidence="4" id="KW-0804">Transcription</keyword>
<evidence type="ECO:0000259" key="5">
    <source>
        <dbReference type="PROSITE" id="PS50931"/>
    </source>
</evidence>
<dbReference type="eggNOG" id="COG0583">
    <property type="taxonomic scope" value="Bacteria"/>
</dbReference>
<evidence type="ECO:0000256" key="3">
    <source>
        <dbReference type="ARBA" id="ARBA00023125"/>
    </source>
</evidence>
<dbReference type="PANTHER" id="PTHR30537:SF26">
    <property type="entry name" value="GLYCINE CLEAVAGE SYSTEM TRANSCRIPTIONAL ACTIVATOR"/>
    <property type="match status" value="1"/>
</dbReference>
<dbReference type="SUPFAM" id="SSF53850">
    <property type="entry name" value="Periplasmic binding protein-like II"/>
    <property type="match status" value="1"/>
</dbReference>
<feature type="domain" description="HTH lysR-type" evidence="5">
    <location>
        <begin position="1"/>
        <end position="56"/>
    </location>
</feature>
<dbReference type="STRING" id="1121022.GCA_000376105_03009"/>
<dbReference type="EMBL" id="AWGB01000020">
    <property type="protein sequence ID" value="ESQ90985.1"/>
    <property type="molecule type" value="Genomic_DNA"/>
</dbReference>
<dbReference type="InterPro" id="IPR036388">
    <property type="entry name" value="WH-like_DNA-bd_sf"/>
</dbReference>
<dbReference type="Gene3D" id="1.10.10.10">
    <property type="entry name" value="Winged helix-like DNA-binding domain superfamily/Winged helix DNA-binding domain"/>
    <property type="match status" value="1"/>
</dbReference>
<dbReference type="Gene3D" id="3.40.190.10">
    <property type="entry name" value="Periplasmic binding protein-like II"/>
    <property type="match status" value="2"/>
</dbReference>
<dbReference type="CDD" id="cd08432">
    <property type="entry name" value="PBP2_GcdR_TrpI_HvrB_AmpR_like"/>
    <property type="match status" value="1"/>
</dbReference>
<evidence type="ECO:0000256" key="4">
    <source>
        <dbReference type="ARBA" id="ARBA00023163"/>
    </source>
</evidence>
<dbReference type="PRINTS" id="PR00039">
    <property type="entry name" value="HTHLYSR"/>
</dbReference>
<dbReference type="GO" id="GO:0043565">
    <property type="term" value="F:sequence-specific DNA binding"/>
    <property type="evidence" value="ECO:0007669"/>
    <property type="project" value="TreeGrafter"/>
</dbReference>
<comment type="similarity">
    <text evidence="1">Belongs to the LysR transcriptional regulatory family.</text>
</comment>
<accession>V4PZI8</accession>
<dbReference type="InterPro" id="IPR005119">
    <property type="entry name" value="LysR_subst-bd"/>
</dbReference>
<dbReference type="InterPro" id="IPR036390">
    <property type="entry name" value="WH_DNA-bd_sf"/>
</dbReference>
<dbReference type="GO" id="GO:0006351">
    <property type="term" value="P:DNA-templated transcription"/>
    <property type="evidence" value="ECO:0007669"/>
    <property type="project" value="TreeGrafter"/>
</dbReference>
<keyword evidence="3" id="KW-0238">DNA-binding</keyword>
<evidence type="ECO:0000313" key="7">
    <source>
        <dbReference type="Proteomes" id="UP000017837"/>
    </source>
</evidence>
<evidence type="ECO:0000313" key="6">
    <source>
        <dbReference type="EMBL" id="ESQ90985.1"/>
    </source>
</evidence>
<dbReference type="PANTHER" id="PTHR30537">
    <property type="entry name" value="HTH-TYPE TRANSCRIPTIONAL REGULATOR"/>
    <property type="match status" value="1"/>
</dbReference>
<dbReference type="PROSITE" id="PS50931">
    <property type="entry name" value="HTH_LYSR"/>
    <property type="match status" value="1"/>
</dbReference>
<reference evidence="6 7" key="1">
    <citation type="journal article" date="2014" name="Nature">
        <title>Sequential evolution of bacterial morphology by co-option of a developmental regulator.</title>
        <authorList>
            <person name="Jiang C."/>
            <person name="Brown P.J."/>
            <person name="Ducret A."/>
            <person name="Brun Y.V."/>
        </authorList>
    </citation>
    <scope>NUCLEOTIDE SEQUENCE [LARGE SCALE GENOMIC DNA]</scope>
    <source>
        <strain evidence="6 7">DSM 16100</strain>
    </source>
</reference>
<comment type="caution">
    <text evidence="6">The sequence shown here is derived from an EMBL/GenBank/DDBJ whole genome shotgun (WGS) entry which is preliminary data.</text>
</comment>
<name>V4PZI8_9CAUL</name>
<dbReference type="Pfam" id="PF03466">
    <property type="entry name" value="LysR_substrate"/>
    <property type="match status" value="1"/>
</dbReference>
<proteinExistence type="inferred from homology"/>
<dbReference type="Proteomes" id="UP000017837">
    <property type="component" value="Unassembled WGS sequence"/>
</dbReference>
<organism evidence="6 7">
    <name type="scientific">Asticcacaulis benevestitus DSM 16100 = ATCC BAA-896</name>
    <dbReference type="NCBI Taxonomy" id="1121022"/>
    <lineage>
        <taxon>Bacteria</taxon>
        <taxon>Pseudomonadati</taxon>
        <taxon>Pseudomonadota</taxon>
        <taxon>Alphaproteobacteria</taxon>
        <taxon>Caulobacterales</taxon>
        <taxon>Caulobacteraceae</taxon>
        <taxon>Asticcacaulis</taxon>
    </lineage>
</organism>
<dbReference type="InterPro" id="IPR000847">
    <property type="entry name" value="LysR_HTH_N"/>
</dbReference>
<evidence type="ECO:0000256" key="2">
    <source>
        <dbReference type="ARBA" id="ARBA00023015"/>
    </source>
</evidence>
<dbReference type="FunFam" id="1.10.10.10:FF:000038">
    <property type="entry name" value="Glycine cleavage system transcriptional activator"/>
    <property type="match status" value="1"/>
</dbReference>
<gene>
    <name evidence="6" type="ORF">ABENE_11075</name>
</gene>